<reference evidence="3 4" key="1">
    <citation type="journal article" date="2014" name="PLoS ONE">
        <title>Global Analysis of Gene Expression Profiles in Physic Nut (Jatropha curcas L.) Seedlings Exposed to Salt Stress.</title>
        <authorList>
            <person name="Zhang L."/>
            <person name="Zhang C."/>
            <person name="Wu P."/>
            <person name="Chen Y."/>
            <person name="Li M."/>
            <person name="Jiang H."/>
            <person name="Wu G."/>
        </authorList>
    </citation>
    <scope>NUCLEOTIDE SEQUENCE [LARGE SCALE GENOMIC DNA]</scope>
    <source>
        <strain evidence="4">cv. GZQX0401</strain>
        <tissue evidence="3">Young leaves</tissue>
    </source>
</reference>
<dbReference type="Pfam" id="PF21730">
    <property type="entry name" value="Vma22_CCDC115"/>
    <property type="match status" value="1"/>
</dbReference>
<keyword evidence="4" id="KW-1185">Reference proteome</keyword>
<accession>A0A067KY73</accession>
<organism evidence="3 4">
    <name type="scientific">Jatropha curcas</name>
    <name type="common">Barbados nut</name>
    <dbReference type="NCBI Taxonomy" id="180498"/>
    <lineage>
        <taxon>Eukaryota</taxon>
        <taxon>Viridiplantae</taxon>
        <taxon>Streptophyta</taxon>
        <taxon>Embryophyta</taxon>
        <taxon>Tracheophyta</taxon>
        <taxon>Spermatophyta</taxon>
        <taxon>Magnoliopsida</taxon>
        <taxon>eudicotyledons</taxon>
        <taxon>Gunneridae</taxon>
        <taxon>Pentapetalae</taxon>
        <taxon>rosids</taxon>
        <taxon>fabids</taxon>
        <taxon>Malpighiales</taxon>
        <taxon>Euphorbiaceae</taxon>
        <taxon>Crotonoideae</taxon>
        <taxon>Jatropheae</taxon>
        <taxon>Jatropha</taxon>
    </lineage>
</organism>
<dbReference type="EMBL" id="KK914420">
    <property type="protein sequence ID" value="KDP36774.1"/>
    <property type="molecule type" value="Genomic_DNA"/>
</dbReference>
<protein>
    <recommendedName>
        <fullName evidence="1">Vacuolar ATPase assembly protein VMA22</fullName>
    </recommendedName>
</protein>
<dbReference type="GO" id="GO:0051082">
    <property type="term" value="F:unfolded protein binding"/>
    <property type="evidence" value="ECO:0007669"/>
    <property type="project" value="TreeGrafter"/>
</dbReference>
<dbReference type="AlphaFoldDB" id="A0A067KY73"/>
<dbReference type="STRING" id="180498.A0A067KY73"/>
<dbReference type="KEGG" id="jcu:105635210"/>
<name>A0A067KY73_JATCU</name>
<dbReference type="InterPro" id="IPR040357">
    <property type="entry name" value="Vma22/CCDC115"/>
</dbReference>
<dbReference type="GO" id="GO:0070072">
    <property type="term" value="P:vacuolar proton-transporting V-type ATPase complex assembly"/>
    <property type="evidence" value="ECO:0007669"/>
    <property type="project" value="InterPro"/>
</dbReference>
<evidence type="ECO:0000256" key="1">
    <source>
        <dbReference type="ARBA" id="ARBA00093634"/>
    </source>
</evidence>
<proteinExistence type="predicted"/>
<dbReference type="PANTHER" id="PTHR31996">
    <property type="entry name" value="COILED-COIL DOMAIN-CONTAINING PROTEIN 115"/>
    <property type="match status" value="1"/>
</dbReference>
<evidence type="ECO:0000256" key="2">
    <source>
        <dbReference type="SAM" id="MobiDB-lite"/>
    </source>
</evidence>
<evidence type="ECO:0000313" key="4">
    <source>
        <dbReference type="Proteomes" id="UP000027138"/>
    </source>
</evidence>
<feature type="compositionally biased region" description="Polar residues" evidence="2">
    <location>
        <begin position="145"/>
        <end position="156"/>
    </location>
</feature>
<evidence type="ECO:0000313" key="3">
    <source>
        <dbReference type="EMBL" id="KDP36774.1"/>
    </source>
</evidence>
<sequence length="229" mass="25921">MEEEKEEIGFDIGLEKDIEELKLEEDEQQQQQQKSVGDDNVLRFLDSMDSYLTLFDSLSHTLRQGWLELAGARHSMGASRINSALLDLKVHSASTLLQVSEGHDSMEEQPHFILRKWGSLDCSRYQNSKEGELQAKPGSPRLRQRGNSQVSEEITSPKQAALKVDDQVQKERSRSLSVFGTLVSPKLRDAQLSFETALETIVEIANMRSEMLSAFDGVNKELRVAKEKR</sequence>
<dbReference type="OrthoDB" id="408631at2759"/>
<feature type="region of interest" description="Disordered" evidence="2">
    <location>
        <begin position="128"/>
        <end position="156"/>
    </location>
</feature>
<dbReference type="PANTHER" id="PTHR31996:SF2">
    <property type="entry name" value="COILED-COIL DOMAIN-CONTAINING PROTEIN 115"/>
    <property type="match status" value="1"/>
</dbReference>
<dbReference type="Proteomes" id="UP000027138">
    <property type="component" value="Unassembled WGS sequence"/>
</dbReference>
<gene>
    <name evidence="3" type="ORF">JCGZ_08065</name>
</gene>